<organism evidence="1">
    <name type="scientific">Arundo donax</name>
    <name type="common">Giant reed</name>
    <name type="synonym">Donax arundinaceus</name>
    <dbReference type="NCBI Taxonomy" id="35708"/>
    <lineage>
        <taxon>Eukaryota</taxon>
        <taxon>Viridiplantae</taxon>
        <taxon>Streptophyta</taxon>
        <taxon>Embryophyta</taxon>
        <taxon>Tracheophyta</taxon>
        <taxon>Spermatophyta</taxon>
        <taxon>Magnoliopsida</taxon>
        <taxon>Liliopsida</taxon>
        <taxon>Poales</taxon>
        <taxon>Poaceae</taxon>
        <taxon>PACMAD clade</taxon>
        <taxon>Arundinoideae</taxon>
        <taxon>Arundineae</taxon>
        <taxon>Arundo</taxon>
    </lineage>
</organism>
<name>A0A0A9F2W9_ARUDO</name>
<evidence type="ECO:0000313" key="1">
    <source>
        <dbReference type="EMBL" id="JAE07395.1"/>
    </source>
</evidence>
<protein>
    <submittedName>
        <fullName evidence="1">Uncharacterized protein</fullName>
    </submittedName>
</protein>
<proteinExistence type="predicted"/>
<reference evidence="1" key="2">
    <citation type="journal article" date="2015" name="Data Brief">
        <title>Shoot transcriptome of the giant reed, Arundo donax.</title>
        <authorList>
            <person name="Barrero R.A."/>
            <person name="Guerrero F.D."/>
            <person name="Moolhuijzen P."/>
            <person name="Goolsby J.A."/>
            <person name="Tidwell J."/>
            <person name="Bellgard S.E."/>
            <person name="Bellgard M.I."/>
        </authorList>
    </citation>
    <scope>NUCLEOTIDE SEQUENCE</scope>
    <source>
        <tissue evidence="1">Shoot tissue taken approximately 20 cm above the soil surface</tissue>
    </source>
</reference>
<dbReference type="AlphaFoldDB" id="A0A0A9F2W9"/>
<dbReference type="EMBL" id="GBRH01190501">
    <property type="protein sequence ID" value="JAE07395.1"/>
    <property type="molecule type" value="Transcribed_RNA"/>
</dbReference>
<accession>A0A0A9F2W9</accession>
<reference evidence="1" key="1">
    <citation type="submission" date="2014-09" db="EMBL/GenBank/DDBJ databases">
        <authorList>
            <person name="Magalhaes I.L.F."/>
            <person name="Oliveira U."/>
            <person name="Santos F.R."/>
            <person name="Vidigal T.H.D.A."/>
            <person name="Brescovit A.D."/>
            <person name="Santos A.J."/>
        </authorList>
    </citation>
    <scope>NUCLEOTIDE SEQUENCE</scope>
    <source>
        <tissue evidence="1">Shoot tissue taken approximately 20 cm above the soil surface</tissue>
    </source>
</reference>
<sequence>MSHNGHFWGCSYIYPLPPLLGGCRCFSL</sequence>